<dbReference type="SUPFAM" id="SSF46689">
    <property type="entry name" value="Homeodomain-like"/>
    <property type="match status" value="1"/>
</dbReference>
<reference evidence="5" key="1">
    <citation type="submission" date="2023-02" db="EMBL/GenBank/DDBJ databases">
        <title>Kitasatospora phosalacinea NBRC 14362.</title>
        <authorList>
            <person name="Ichikawa N."/>
            <person name="Sato H."/>
            <person name="Tonouchi N."/>
        </authorList>
    </citation>
    <scope>NUCLEOTIDE SEQUENCE</scope>
    <source>
        <strain evidence="5">NBRC 14362</strain>
    </source>
</reference>
<feature type="compositionally biased region" description="Low complexity" evidence="3">
    <location>
        <begin position="11"/>
        <end position="28"/>
    </location>
</feature>
<protein>
    <submittedName>
        <fullName evidence="5">TetR family transcriptional regulator</fullName>
    </submittedName>
</protein>
<dbReference type="GO" id="GO:0003677">
    <property type="term" value="F:DNA binding"/>
    <property type="evidence" value="ECO:0007669"/>
    <property type="project" value="UniProtKB-UniRule"/>
</dbReference>
<evidence type="ECO:0000256" key="3">
    <source>
        <dbReference type="SAM" id="MobiDB-lite"/>
    </source>
</evidence>
<feature type="domain" description="HTH tetR-type" evidence="4">
    <location>
        <begin position="52"/>
        <end position="112"/>
    </location>
</feature>
<dbReference type="Pfam" id="PF00440">
    <property type="entry name" value="TetR_N"/>
    <property type="match status" value="1"/>
</dbReference>
<feature type="region of interest" description="Disordered" evidence="3">
    <location>
        <begin position="1"/>
        <end position="52"/>
    </location>
</feature>
<organism evidence="5 6">
    <name type="scientific">Kitasatospora phosalacinea</name>
    <dbReference type="NCBI Taxonomy" id="2065"/>
    <lineage>
        <taxon>Bacteria</taxon>
        <taxon>Bacillati</taxon>
        <taxon>Actinomycetota</taxon>
        <taxon>Actinomycetes</taxon>
        <taxon>Kitasatosporales</taxon>
        <taxon>Streptomycetaceae</taxon>
        <taxon>Kitasatospora</taxon>
    </lineage>
</organism>
<evidence type="ECO:0000259" key="4">
    <source>
        <dbReference type="PROSITE" id="PS50977"/>
    </source>
</evidence>
<dbReference type="EMBL" id="BSRX01000033">
    <property type="protein sequence ID" value="GLW57077.1"/>
    <property type="molecule type" value="Genomic_DNA"/>
</dbReference>
<feature type="DNA-binding region" description="H-T-H motif" evidence="2">
    <location>
        <begin position="75"/>
        <end position="94"/>
    </location>
</feature>
<dbReference type="Proteomes" id="UP001165143">
    <property type="component" value="Unassembled WGS sequence"/>
</dbReference>
<dbReference type="Pfam" id="PF17928">
    <property type="entry name" value="TetR_C_22"/>
    <property type="match status" value="1"/>
</dbReference>
<accession>A0A9W6PLH9</accession>
<comment type="caution">
    <text evidence="5">The sequence shown here is derived from an EMBL/GenBank/DDBJ whole genome shotgun (WGS) entry which is preliminary data.</text>
</comment>
<dbReference type="InterPro" id="IPR041674">
    <property type="entry name" value="TetR_C_22"/>
</dbReference>
<dbReference type="PROSITE" id="PS50977">
    <property type="entry name" value="HTH_TETR_2"/>
    <property type="match status" value="1"/>
</dbReference>
<evidence type="ECO:0000256" key="2">
    <source>
        <dbReference type="PROSITE-ProRule" id="PRU00335"/>
    </source>
</evidence>
<sequence>MRQSGAMTPQPAASASRAARTPAGTPGAPGTPPAPAAPAAGARRRPVQQRSQERYERLLDACAGLLDEVGTAGLTTKEVALRAEVPIGTLYQFFAGKEGLLAALAERNLTRFLDGLARRVAAADTGTTGTPVGVAAFTEHAVDEFVAMKRTVPGFGHLDFGLVDTVPAEVDDLHLLDAELDNAAVAARLRAIGGELFAAPGYAVALRVAMECADAVLKLAFRADPAGDPALVAECKRLLHRYLADPPPAG</sequence>
<proteinExistence type="predicted"/>
<dbReference type="InterPro" id="IPR001647">
    <property type="entry name" value="HTH_TetR"/>
</dbReference>
<dbReference type="InterPro" id="IPR009057">
    <property type="entry name" value="Homeodomain-like_sf"/>
</dbReference>
<evidence type="ECO:0000256" key="1">
    <source>
        <dbReference type="ARBA" id="ARBA00023125"/>
    </source>
</evidence>
<dbReference type="AlphaFoldDB" id="A0A9W6PLH9"/>
<gene>
    <name evidence="5" type="ORF">Kpho01_50880</name>
</gene>
<evidence type="ECO:0000313" key="5">
    <source>
        <dbReference type="EMBL" id="GLW57077.1"/>
    </source>
</evidence>
<evidence type="ECO:0000313" key="6">
    <source>
        <dbReference type="Proteomes" id="UP001165143"/>
    </source>
</evidence>
<dbReference type="PRINTS" id="PR00455">
    <property type="entry name" value="HTHTETR"/>
</dbReference>
<dbReference type="Gene3D" id="1.10.357.10">
    <property type="entry name" value="Tetracycline Repressor, domain 2"/>
    <property type="match status" value="1"/>
</dbReference>
<keyword evidence="1 2" id="KW-0238">DNA-binding</keyword>
<name>A0A9W6PLH9_9ACTN</name>